<feature type="compositionally biased region" description="Basic and acidic residues" evidence="1">
    <location>
        <begin position="386"/>
        <end position="408"/>
    </location>
</feature>
<protein>
    <submittedName>
        <fullName evidence="3">Uncharacterized protein</fullName>
    </submittedName>
</protein>
<sequence length="434" mass="48197">MDHLMAKTRLIATIVGALVAALTLASNVTLAGPSASADDTARFLAGIQPSAGSPIAAYTNDAFWKQHARSFDDSWNGLERRQLSKIRSFVSKNFTTPQPVLFYFFSGPDFLYADAFFPSADTYIMAGLEPPGPVPDLGKFSRGELPGALRELRASLNSVMSYSFFQTKFMRIDFSHGRMTGTLPVLMTFLARSGKTIYDVSLFDLQSDGTIHPAEEKIPNATAKGAKIVFSDNVGKKRTLYYFSTDLSDGGINTSGFMQFCDTFGHADSFIKSASYLMHSDKFSTVRDYLLKHSDSILEDDSGIPVRHFAQGWRLHPYGRYVGPIALFAGQRQSQLSEVFGKGRAVPIDFGIGYRWRPMESNLLLAVKDSTVTAMEIPPANPAADVSERKTRADTRGNIKEAKADPPRRRVRSYQRHREQTSVYNPYKMFGYTP</sequence>
<evidence type="ECO:0000313" key="4">
    <source>
        <dbReference type="Proteomes" id="UP000005952"/>
    </source>
</evidence>
<name>N0BAP0_9HYPH</name>
<dbReference type="EMBL" id="CP005587">
    <property type="protein sequence ID" value="AGK57576.1"/>
    <property type="molecule type" value="Genomic_DNA"/>
</dbReference>
<feature type="signal peptide" evidence="2">
    <location>
        <begin position="1"/>
        <end position="31"/>
    </location>
</feature>
<dbReference type="STRING" id="670307.HYPDE_29503"/>
<evidence type="ECO:0000256" key="2">
    <source>
        <dbReference type="SAM" id="SignalP"/>
    </source>
</evidence>
<feature type="chain" id="PRO_5004105514" evidence="2">
    <location>
        <begin position="32"/>
        <end position="434"/>
    </location>
</feature>
<organism evidence="3 4">
    <name type="scientific">Hyphomicrobium denitrificans 1NES1</name>
    <dbReference type="NCBI Taxonomy" id="670307"/>
    <lineage>
        <taxon>Bacteria</taxon>
        <taxon>Pseudomonadati</taxon>
        <taxon>Pseudomonadota</taxon>
        <taxon>Alphaproteobacteria</taxon>
        <taxon>Hyphomicrobiales</taxon>
        <taxon>Hyphomicrobiaceae</taxon>
        <taxon>Hyphomicrobium</taxon>
    </lineage>
</organism>
<evidence type="ECO:0000256" key="1">
    <source>
        <dbReference type="SAM" id="MobiDB-lite"/>
    </source>
</evidence>
<proteinExistence type="predicted"/>
<dbReference type="eggNOG" id="ENOG502Z8XX">
    <property type="taxonomic scope" value="Bacteria"/>
</dbReference>
<feature type="region of interest" description="Disordered" evidence="1">
    <location>
        <begin position="378"/>
        <end position="417"/>
    </location>
</feature>
<evidence type="ECO:0000313" key="3">
    <source>
        <dbReference type="EMBL" id="AGK57576.1"/>
    </source>
</evidence>
<dbReference type="Proteomes" id="UP000005952">
    <property type="component" value="Chromosome"/>
</dbReference>
<gene>
    <name evidence="3" type="ORF">HYPDE_29503</name>
</gene>
<dbReference type="HOGENOM" id="CLU_058830_0_0_5"/>
<keyword evidence="2" id="KW-0732">Signal</keyword>
<dbReference type="AlphaFoldDB" id="N0BAP0"/>
<dbReference type="KEGG" id="hdt:HYPDE_29503"/>
<keyword evidence="4" id="KW-1185">Reference proteome</keyword>
<accession>N0BAP0</accession>
<reference evidence="3 4" key="1">
    <citation type="journal article" date="2013" name="Genome Announc.">
        <title>Genome sequences for three denitrifying bacterial strains isolated from a uranium- and nitrate-contaminated subsurface environment.</title>
        <authorList>
            <person name="Venkatramanan R."/>
            <person name="Prakash O."/>
            <person name="Woyke T."/>
            <person name="Chain P."/>
            <person name="Goodwin L.A."/>
            <person name="Watson D."/>
            <person name="Brooks S."/>
            <person name="Kostka J.E."/>
            <person name="Green S.J."/>
        </authorList>
    </citation>
    <scope>NUCLEOTIDE SEQUENCE [LARGE SCALE GENOMIC DNA]</scope>
    <source>
        <strain evidence="3 4">1NES1</strain>
    </source>
</reference>